<gene>
    <name evidence="1" type="ORF">GSCOC_T00036143001</name>
</gene>
<dbReference type="PhylomeDB" id="A0A068UVT0"/>
<dbReference type="InParanoid" id="A0A068UVT0"/>
<dbReference type="EMBL" id="HG739151">
    <property type="protein sequence ID" value="CDP12531.1"/>
    <property type="molecule type" value="Genomic_DNA"/>
</dbReference>
<dbReference type="AlphaFoldDB" id="A0A068UVT0"/>
<keyword evidence="2" id="KW-1185">Reference proteome</keyword>
<organism evidence="1 2">
    <name type="scientific">Coffea canephora</name>
    <name type="common">Robusta coffee</name>
    <dbReference type="NCBI Taxonomy" id="49390"/>
    <lineage>
        <taxon>Eukaryota</taxon>
        <taxon>Viridiplantae</taxon>
        <taxon>Streptophyta</taxon>
        <taxon>Embryophyta</taxon>
        <taxon>Tracheophyta</taxon>
        <taxon>Spermatophyta</taxon>
        <taxon>Magnoliopsida</taxon>
        <taxon>eudicotyledons</taxon>
        <taxon>Gunneridae</taxon>
        <taxon>Pentapetalae</taxon>
        <taxon>asterids</taxon>
        <taxon>lamiids</taxon>
        <taxon>Gentianales</taxon>
        <taxon>Rubiaceae</taxon>
        <taxon>Ixoroideae</taxon>
        <taxon>Gardenieae complex</taxon>
        <taxon>Bertiereae - Coffeeae clade</taxon>
        <taxon>Coffeeae</taxon>
        <taxon>Coffea</taxon>
    </lineage>
</organism>
<reference evidence="2" key="1">
    <citation type="journal article" date="2014" name="Science">
        <title>The coffee genome provides insight into the convergent evolution of caffeine biosynthesis.</title>
        <authorList>
            <person name="Denoeud F."/>
            <person name="Carretero-Paulet L."/>
            <person name="Dereeper A."/>
            <person name="Droc G."/>
            <person name="Guyot R."/>
            <person name="Pietrella M."/>
            <person name="Zheng C."/>
            <person name="Alberti A."/>
            <person name="Anthony F."/>
            <person name="Aprea G."/>
            <person name="Aury J.M."/>
            <person name="Bento P."/>
            <person name="Bernard M."/>
            <person name="Bocs S."/>
            <person name="Campa C."/>
            <person name="Cenci A."/>
            <person name="Combes M.C."/>
            <person name="Crouzillat D."/>
            <person name="Da Silva C."/>
            <person name="Daddiego L."/>
            <person name="De Bellis F."/>
            <person name="Dussert S."/>
            <person name="Garsmeur O."/>
            <person name="Gayraud T."/>
            <person name="Guignon V."/>
            <person name="Jahn K."/>
            <person name="Jamilloux V."/>
            <person name="Joet T."/>
            <person name="Labadie K."/>
            <person name="Lan T."/>
            <person name="Leclercq J."/>
            <person name="Lepelley M."/>
            <person name="Leroy T."/>
            <person name="Li L.T."/>
            <person name="Librado P."/>
            <person name="Lopez L."/>
            <person name="Munoz A."/>
            <person name="Noel B."/>
            <person name="Pallavicini A."/>
            <person name="Perrotta G."/>
            <person name="Poncet V."/>
            <person name="Pot D."/>
            <person name="Priyono X."/>
            <person name="Rigoreau M."/>
            <person name="Rouard M."/>
            <person name="Rozas J."/>
            <person name="Tranchant-Dubreuil C."/>
            <person name="VanBuren R."/>
            <person name="Zhang Q."/>
            <person name="Andrade A.C."/>
            <person name="Argout X."/>
            <person name="Bertrand B."/>
            <person name="de Kochko A."/>
            <person name="Graziosi G."/>
            <person name="Henry R.J."/>
            <person name="Jayarama X."/>
            <person name="Ming R."/>
            <person name="Nagai C."/>
            <person name="Rounsley S."/>
            <person name="Sankoff D."/>
            <person name="Giuliano G."/>
            <person name="Albert V.A."/>
            <person name="Wincker P."/>
            <person name="Lashermes P."/>
        </authorList>
    </citation>
    <scope>NUCLEOTIDE SEQUENCE [LARGE SCALE GENOMIC DNA]</scope>
    <source>
        <strain evidence="2">cv. DH200-94</strain>
    </source>
</reference>
<accession>A0A068UVT0</accession>
<proteinExistence type="predicted"/>
<dbReference type="Proteomes" id="UP000295252">
    <property type="component" value="Unassembled WGS sequence"/>
</dbReference>
<evidence type="ECO:0000313" key="1">
    <source>
        <dbReference type="EMBL" id="CDP12531.1"/>
    </source>
</evidence>
<dbReference type="Gramene" id="CDP12531">
    <property type="protein sequence ID" value="CDP12531"/>
    <property type="gene ID" value="GSCOC_T00036143001"/>
</dbReference>
<sequence length="141" mass="15692">MEIDAGSLLFVKSKYPLYVDTASCNITANHYSYVVVGESVVASDIEESCTVYKILPVDLRRLPDVTAGDIPFQDIHNLLSNGYEISWYILGSLTRRRSRSFFCDVALKSVEISGFVCRHVFGQHACELLLKSPDSSADTFS</sequence>
<name>A0A068UVT0_COFCA</name>
<protein>
    <submittedName>
        <fullName evidence="1">DH200=94 genomic scaffold, scaffold_67</fullName>
    </submittedName>
</protein>
<evidence type="ECO:0000313" key="2">
    <source>
        <dbReference type="Proteomes" id="UP000295252"/>
    </source>
</evidence>